<dbReference type="PROSITE" id="PS50043">
    <property type="entry name" value="HTH_LUXR_2"/>
    <property type="match status" value="1"/>
</dbReference>
<dbReference type="Proteomes" id="UP001195724">
    <property type="component" value="Unassembled WGS sequence"/>
</dbReference>
<dbReference type="PROSITE" id="PS00622">
    <property type="entry name" value="HTH_LUXR_1"/>
    <property type="match status" value="1"/>
</dbReference>
<dbReference type="InterPro" id="IPR016032">
    <property type="entry name" value="Sig_transdc_resp-reg_C-effctor"/>
</dbReference>
<dbReference type="RefSeq" id="WP_204841461.1">
    <property type="nucleotide sequence ID" value="NZ_JAFBCL010000001.1"/>
</dbReference>
<keyword evidence="1" id="KW-0805">Transcription regulation</keyword>
<proteinExistence type="predicted"/>
<organism evidence="5 6">
    <name type="scientific">Saccharothrix algeriensis</name>
    <dbReference type="NCBI Taxonomy" id="173560"/>
    <lineage>
        <taxon>Bacteria</taxon>
        <taxon>Bacillati</taxon>
        <taxon>Actinomycetota</taxon>
        <taxon>Actinomycetes</taxon>
        <taxon>Pseudonocardiales</taxon>
        <taxon>Pseudonocardiaceae</taxon>
        <taxon>Saccharothrix</taxon>
    </lineage>
</organism>
<dbReference type="InterPro" id="IPR000792">
    <property type="entry name" value="Tscrpt_reg_LuxR_C"/>
</dbReference>
<keyword evidence="6" id="KW-1185">Reference proteome</keyword>
<dbReference type="SUPFAM" id="SSF46894">
    <property type="entry name" value="C-terminal effector domain of the bipartite response regulators"/>
    <property type="match status" value="1"/>
</dbReference>
<dbReference type="SMART" id="SM00421">
    <property type="entry name" value="HTH_LUXR"/>
    <property type="match status" value="1"/>
</dbReference>
<evidence type="ECO:0000313" key="6">
    <source>
        <dbReference type="Proteomes" id="UP001195724"/>
    </source>
</evidence>
<keyword evidence="3" id="KW-0804">Transcription</keyword>
<reference evidence="5 6" key="1">
    <citation type="submission" date="2021-01" db="EMBL/GenBank/DDBJ databases">
        <title>Sequencing the genomes of 1000 actinobacteria strains.</title>
        <authorList>
            <person name="Klenk H.-P."/>
        </authorList>
    </citation>
    <scope>NUCLEOTIDE SEQUENCE [LARGE SCALE GENOMIC DNA]</scope>
    <source>
        <strain evidence="5 6">DSM 44581</strain>
    </source>
</reference>
<feature type="domain" description="HTH luxR-type" evidence="4">
    <location>
        <begin position="124"/>
        <end position="188"/>
    </location>
</feature>
<dbReference type="PRINTS" id="PR00038">
    <property type="entry name" value="HTHLUXR"/>
</dbReference>
<keyword evidence="2 5" id="KW-0238">DNA-binding</keyword>
<gene>
    <name evidence="5" type="ORF">JOE68_001357</name>
</gene>
<evidence type="ECO:0000256" key="2">
    <source>
        <dbReference type="ARBA" id="ARBA00023125"/>
    </source>
</evidence>
<name>A0ABS2S2M2_9PSEU</name>
<dbReference type="Pfam" id="PF00196">
    <property type="entry name" value="GerE"/>
    <property type="match status" value="1"/>
</dbReference>
<dbReference type="Gene3D" id="3.40.50.2300">
    <property type="match status" value="1"/>
</dbReference>
<dbReference type="EMBL" id="JAFBCL010000001">
    <property type="protein sequence ID" value="MBM7810492.1"/>
    <property type="molecule type" value="Genomic_DNA"/>
</dbReference>
<evidence type="ECO:0000256" key="3">
    <source>
        <dbReference type="ARBA" id="ARBA00023163"/>
    </source>
</evidence>
<dbReference type="PANTHER" id="PTHR44688">
    <property type="entry name" value="DNA-BINDING TRANSCRIPTIONAL ACTIVATOR DEVR_DOSR"/>
    <property type="match status" value="1"/>
</dbReference>
<sequence>MRVLIEHPVMRAGWESILAAMSDIDVISDEGPQRDDWDLTFIDLNDFAGRDALTAAPAEPLVVAMTEEQLTDILPHALGGVVRAMISPEDPVDDIRAALSASAQGHLWVSASLRESLSAPLEEQVAPTDELTGRELEMARMLLTGATNAEIAEVYGISVSTVKYHVSNLMRKLGIARRSQIARALNRF</sequence>
<dbReference type="GO" id="GO:0003677">
    <property type="term" value="F:DNA binding"/>
    <property type="evidence" value="ECO:0007669"/>
    <property type="project" value="UniProtKB-KW"/>
</dbReference>
<evidence type="ECO:0000259" key="4">
    <source>
        <dbReference type="PROSITE" id="PS50043"/>
    </source>
</evidence>
<comment type="caution">
    <text evidence="5">The sequence shown here is derived from an EMBL/GenBank/DDBJ whole genome shotgun (WGS) entry which is preliminary data.</text>
</comment>
<accession>A0ABS2S2M2</accession>
<evidence type="ECO:0000256" key="1">
    <source>
        <dbReference type="ARBA" id="ARBA00023015"/>
    </source>
</evidence>
<dbReference type="PANTHER" id="PTHR44688:SF16">
    <property type="entry name" value="DNA-BINDING TRANSCRIPTIONAL ACTIVATOR DEVR_DOSR"/>
    <property type="match status" value="1"/>
</dbReference>
<dbReference type="CDD" id="cd06170">
    <property type="entry name" value="LuxR_C_like"/>
    <property type="match status" value="1"/>
</dbReference>
<evidence type="ECO:0000313" key="5">
    <source>
        <dbReference type="EMBL" id="MBM7810492.1"/>
    </source>
</evidence>
<protein>
    <submittedName>
        <fullName evidence="5">DNA-binding NarL/FixJ family response regulator</fullName>
    </submittedName>
</protein>